<accession>A0A7D6DWI5</accession>
<dbReference type="AlphaFoldDB" id="A0A7D6DWI5"/>
<organism evidence="1 2">
    <name type="scientific">Mycobacterium vicinigordonae</name>
    <dbReference type="NCBI Taxonomy" id="1719132"/>
    <lineage>
        <taxon>Bacteria</taxon>
        <taxon>Bacillati</taxon>
        <taxon>Actinomycetota</taxon>
        <taxon>Actinomycetes</taxon>
        <taxon>Mycobacteriales</taxon>
        <taxon>Mycobacteriaceae</taxon>
        <taxon>Mycobacterium</taxon>
    </lineage>
</organism>
<reference evidence="1" key="1">
    <citation type="submission" date="2020-07" db="EMBL/GenBank/DDBJ databases">
        <title>Description of Mycobacterium gordonae subsp. intergordonae subsp.nov. and Mycobacterium gordonae subsp. gordonae subsp. nov.</title>
        <authorList>
            <person name="Huang H."/>
        </authorList>
    </citation>
    <scope>NUCLEOTIDE SEQUENCE [LARGE SCALE GENOMIC DNA]</scope>
    <source>
        <strain evidence="1">24T</strain>
    </source>
</reference>
<name>A0A7D6DWI5_9MYCO</name>
<dbReference type="Proteomes" id="UP000510682">
    <property type="component" value="Chromosome"/>
</dbReference>
<gene>
    <name evidence="1" type="ORF">H0P51_22660</name>
</gene>
<protein>
    <recommendedName>
        <fullName evidence="3">Integrase</fullName>
    </recommendedName>
</protein>
<evidence type="ECO:0000313" key="2">
    <source>
        <dbReference type="Proteomes" id="UP000510682"/>
    </source>
</evidence>
<keyword evidence="2" id="KW-1185">Reference proteome</keyword>
<reference evidence="1" key="2">
    <citation type="submission" date="2020-07" db="EMBL/GenBank/DDBJ databases">
        <authorList>
            <person name="Yu X."/>
        </authorList>
    </citation>
    <scope>NUCLEOTIDE SEQUENCE [LARGE SCALE GENOMIC DNA]</scope>
    <source>
        <strain evidence="1">24T</strain>
    </source>
</reference>
<dbReference type="RefSeq" id="WP_180915086.1">
    <property type="nucleotide sequence ID" value="NZ_CP059165.1"/>
</dbReference>
<dbReference type="EMBL" id="CP059165">
    <property type="protein sequence ID" value="QLL06507.1"/>
    <property type="molecule type" value="Genomic_DNA"/>
</dbReference>
<dbReference type="KEGG" id="mgor:H0P51_22660"/>
<evidence type="ECO:0008006" key="3">
    <source>
        <dbReference type="Google" id="ProtNLM"/>
    </source>
</evidence>
<proteinExistence type="predicted"/>
<evidence type="ECO:0000313" key="1">
    <source>
        <dbReference type="EMBL" id="QLL06507.1"/>
    </source>
</evidence>
<sequence>MNDGPTGLADHPRVRRWLEATGHDRADAEVRGRFLQVLWGFLSHAELSPDALVEFCFLRKRETGERFLSTKRRVAVNELIASYVDRQGWSGKEAVVNANVVRSFLIHNGVLIQGGVWTRG</sequence>